<dbReference type="SUPFAM" id="SSF48452">
    <property type="entry name" value="TPR-like"/>
    <property type="match status" value="1"/>
</dbReference>
<feature type="chain" id="PRO_5019534790" evidence="4">
    <location>
        <begin position="25"/>
        <end position="436"/>
    </location>
</feature>
<keyword evidence="1" id="KW-0677">Repeat</keyword>
<evidence type="ECO:0000256" key="3">
    <source>
        <dbReference type="PROSITE-ProRule" id="PRU00339"/>
    </source>
</evidence>
<dbReference type="Proteomes" id="UP000286976">
    <property type="component" value="Unassembled WGS sequence"/>
</dbReference>
<dbReference type="RefSeq" id="WP_126757472.1">
    <property type="nucleotide sequence ID" value="NZ_PIPQ01000003.1"/>
</dbReference>
<gene>
    <name evidence="5" type="ORF">CWE15_07580</name>
</gene>
<dbReference type="Pfam" id="PF13432">
    <property type="entry name" value="TPR_16"/>
    <property type="match status" value="1"/>
</dbReference>
<keyword evidence="2 3" id="KW-0802">TPR repeat</keyword>
<sequence length="436" mass="49725">MMRLTTTLCAAVALLSMAFLPAQAQQADVGFTIPTQEEVTAMQENRRSHALGDRLARAVVQAFEHYEASEIQQAIVVLEELSPRSDYERAYIGRFLGTMYASLEDEEAQPEKALELLREAVAYDILSYGDQKQSLQLLGNLQLQEEHFEDAIETFKRYLQFAGEWEPEILFRMAAAHMELKNYNQVIPFARKAIENYDEPNRNPYVLMIGAYFELNDIPNAIKVLEEGVTVLPEQTRWWSQLGMFYAMNEQYDKALSTLAIAYDAGYLDRSSDYRYLVQMYSNSNIPFYAGEIMTKHLKSGEIEATRSNWASAARSYYTAREFERAAETYNEVVKFTDDDEELMKAYRSQGDAYALSDEYSKAAQSFQRALDVGAAEGADAGRLYMSLGEAHFNAKQYRQAIAAMENAARYSATRRNAENWAGYIRETAQRRGVNL</sequence>
<evidence type="ECO:0000256" key="2">
    <source>
        <dbReference type="ARBA" id="ARBA00022803"/>
    </source>
</evidence>
<evidence type="ECO:0000256" key="4">
    <source>
        <dbReference type="SAM" id="SignalP"/>
    </source>
</evidence>
<dbReference type="AlphaFoldDB" id="A0A432X1X4"/>
<feature type="signal peptide" evidence="4">
    <location>
        <begin position="1"/>
        <end position="24"/>
    </location>
</feature>
<dbReference type="PANTHER" id="PTHR44186:SF1">
    <property type="entry name" value="BARDET-BIEDL SYNDROME 4 PROTEIN"/>
    <property type="match status" value="1"/>
</dbReference>
<dbReference type="PROSITE" id="PS50005">
    <property type="entry name" value="TPR"/>
    <property type="match status" value="1"/>
</dbReference>
<proteinExistence type="predicted"/>
<protein>
    <submittedName>
        <fullName evidence="5">Uncharacterized protein</fullName>
    </submittedName>
</protein>
<feature type="repeat" description="TPR" evidence="3">
    <location>
        <begin position="344"/>
        <end position="377"/>
    </location>
</feature>
<name>A0A432X1X4_9GAMM</name>
<comment type="caution">
    <text evidence="5">The sequence shown here is derived from an EMBL/GenBank/DDBJ whole genome shotgun (WGS) entry which is preliminary data.</text>
</comment>
<dbReference type="Gene3D" id="1.25.40.10">
    <property type="entry name" value="Tetratricopeptide repeat domain"/>
    <property type="match status" value="3"/>
</dbReference>
<evidence type="ECO:0000256" key="1">
    <source>
        <dbReference type="ARBA" id="ARBA00022737"/>
    </source>
</evidence>
<dbReference type="PANTHER" id="PTHR44186">
    <property type="match status" value="1"/>
</dbReference>
<dbReference type="InterPro" id="IPR019734">
    <property type="entry name" value="TPR_rpt"/>
</dbReference>
<accession>A0A432X1X4</accession>
<dbReference type="SMART" id="SM00028">
    <property type="entry name" value="TPR"/>
    <property type="match status" value="7"/>
</dbReference>
<evidence type="ECO:0000313" key="6">
    <source>
        <dbReference type="Proteomes" id="UP000286976"/>
    </source>
</evidence>
<dbReference type="InterPro" id="IPR011990">
    <property type="entry name" value="TPR-like_helical_dom_sf"/>
</dbReference>
<keyword evidence="6" id="KW-1185">Reference proteome</keyword>
<reference evidence="5 6" key="1">
    <citation type="journal article" date="2011" name="Front. Microbiol.">
        <title>Genomic signatures of strain selection and enhancement in Bacillus atrophaeus var. globigii, a historical biowarfare simulant.</title>
        <authorList>
            <person name="Gibbons H.S."/>
            <person name="Broomall S.M."/>
            <person name="McNew L.A."/>
            <person name="Daligault H."/>
            <person name="Chapman C."/>
            <person name="Bruce D."/>
            <person name="Karavis M."/>
            <person name="Krepps M."/>
            <person name="McGregor P.A."/>
            <person name="Hong C."/>
            <person name="Park K.H."/>
            <person name="Akmal A."/>
            <person name="Feldman A."/>
            <person name="Lin J.S."/>
            <person name="Chang W.E."/>
            <person name="Higgs B.W."/>
            <person name="Demirev P."/>
            <person name="Lindquist J."/>
            <person name="Liem A."/>
            <person name="Fochler E."/>
            <person name="Read T.D."/>
            <person name="Tapia R."/>
            <person name="Johnson S."/>
            <person name="Bishop-Lilly K.A."/>
            <person name="Detter C."/>
            <person name="Han C."/>
            <person name="Sozhamannan S."/>
            <person name="Rosenzweig C.N."/>
            <person name="Skowronski E.W."/>
        </authorList>
    </citation>
    <scope>NUCLEOTIDE SEQUENCE [LARGE SCALE GENOMIC DNA]</scope>
    <source>
        <strain evidence="5 6">AIT1</strain>
    </source>
</reference>
<evidence type="ECO:0000313" key="5">
    <source>
        <dbReference type="EMBL" id="RUO40597.1"/>
    </source>
</evidence>
<dbReference type="OrthoDB" id="5592888at2"/>
<dbReference type="Pfam" id="PF13181">
    <property type="entry name" value="TPR_8"/>
    <property type="match status" value="1"/>
</dbReference>
<keyword evidence="4" id="KW-0732">Signal</keyword>
<dbReference type="EMBL" id="PIPQ01000003">
    <property type="protein sequence ID" value="RUO40597.1"/>
    <property type="molecule type" value="Genomic_DNA"/>
</dbReference>
<organism evidence="5 6">
    <name type="scientific">Aliidiomarina taiwanensis</name>
    <dbReference type="NCBI Taxonomy" id="946228"/>
    <lineage>
        <taxon>Bacteria</taxon>
        <taxon>Pseudomonadati</taxon>
        <taxon>Pseudomonadota</taxon>
        <taxon>Gammaproteobacteria</taxon>
        <taxon>Alteromonadales</taxon>
        <taxon>Idiomarinaceae</taxon>
        <taxon>Aliidiomarina</taxon>
    </lineage>
</organism>